<keyword evidence="2" id="KW-0812">Transmembrane</keyword>
<proteinExistence type="predicted"/>
<sequence>MENGIATLVFRKPGSTTADGTRHEDGRTAIGNTLLPSVALAVLFAIGMLIRGWQHDIAFTLDDPDSVMRLVEVRDWIAGQGWFDLTQYRLAPPEGVFMHWSRLVDAPIALLMSAFTPFAGSAAAETIAVNLWPVLTLVLFLVATAMMARTLAGQGAGLLAIGLLLASPAVLLIFTPGRIDHHNLQSALMMLMTAQICSIRNGWRPGLVAGIAAAASLAIGMEMLVVVVVGAAALGIDWTREGERVRSGVVAYGLGFAAATAAFFLATVAPDRWMLPACDAISPVYLTLAMVGGLGIAALAGVLTGDRRDGAAGYLLRGAGLVGLGFLLVTIVAAYFPACLGGPYAGLDPRLGPIWMDEVSEAQNVFQVFAKGPAFVVLYYGPALAVLAGIAWVWRRLPEDERAIWLKPAAMLVLMWFVACWQVRAAVPLGALSIPLAAALLFKLLDRSLPSRRRIAGAVLFAAMQPLVLFVVMANFGKVGQLNASDDQTILACKQDLSGVLAREAGGLVVAPWTLGVPILATTGDSVLSAPYHRGGAGIIAADQIMTGTAKSAEGIMAAEGARYVAFCAGEPGSRKVMERAPEGLLAVLAAGRTPSWLEPLPSEGPARVFAMRPVPEVAEPEVTGSTNPLPDKEGPGLRPTFAPFGG</sequence>
<reference evidence="4" key="1">
    <citation type="submission" date="2017-09" db="EMBL/GenBank/DDBJ databases">
        <title>Genome sequence of Nannocystis excedens DSM 71.</title>
        <authorList>
            <person name="Blom J."/>
        </authorList>
    </citation>
    <scope>NUCLEOTIDE SEQUENCE [LARGE SCALE GENOMIC DNA]</scope>
    <source>
        <strain evidence="4">type strain: E19</strain>
    </source>
</reference>
<feature type="transmembrane region" description="Helical" evidence="2">
    <location>
        <begin position="248"/>
        <end position="268"/>
    </location>
</feature>
<feature type="transmembrane region" description="Helical" evidence="2">
    <location>
        <begin position="457"/>
        <end position="476"/>
    </location>
</feature>
<keyword evidence="4" id="KW-1185">Reference proteome</keyword>
<keyword evidence="2" id="KW-0472">Membrane</keyword>
<dbReference type="KEGG" id="hdi:HDIA_0597"/>
<dbReference type="OrthoDB" id="1082056at2"/>
<feature type="transmembrane region" description="Helical" evidence="2">
    <location>
        <begin position="29"/>
        <end position="50"/>
    </location>
</feature>
<gene>
    <name evidence="3" type="ORF">HDIA_0597</name>
</gene>
<feature type="transmembrane region" description="Helical" evidence="2">
    <location>
        <begin position="314"/>
        <end position="336"/>
    </location>
</feature>
<feature type="region of interest" description="Disordered" evidence="1">
    <location>
        <begin position="620"/>
        <end position="647"/>
    </location>
</feature>
<dbReference type="AlphaFoldDB" id="A0A2C9D1W4"/>
<dbReference type="Proteomes" id="UP000223606">
    <property type="component" value="Chromosome 1"/>
</dbReference>
<organism evidence="3 4">
    <name type="scientific">Hartmannibacter diazotrophicus</name>
    <dbReference type="NCBI Taxonomy" id="1482074"/>
    <lineage>
        <taxon>Bacteria</taxon>
        <taxon>Pseudomonadati</taxon>
        <taxon>Pseudomonadota</taxon>
        <taxon>Alphaproteobacteria</taxon>
        <taxon>Hyphomicrobiales</taxon>
        <taxon>Pleomorphomonadaceae</taxon>
        <taxon>Hartmannibacter</taxon>
    </lineage>
</organism>
<feature type="transmembrane region" description="Helical" evidence="2">
    <location>
        <begin position="425"/>
        <end position="445"/>
    </location>
</feature>
<keyword evidence="2" id="KW-1133">Transmembrane helix</keyword>
<dbReference type="EMBL" id="LT960614">
    <property type="protein sequence ID" value="SON54138.1"/>
    <property type="molecule type" value="Genomic_DNA"/>
</dbReference>
<name>A0A2C9D1W4_9HYPH</name>
<feature type="transmembrane region" description="Helical" evidence="2">
    <location>
        <begin position="131"/>
        <end position="149"/>
    </location>
</feature>
<feature type="transmembrane region" description="Helical" evidence="2">
    <location>
        <begin position="155"/>
        <end position="174"/>
    </location>
</feature>
<feature type="transmembrane region" description="Helical" evidence="2">
    <location>
        <begin position="209"/>
        <end position="236"/>
    </location>
</feature>
<evidence type="ECO:0000313" key="4">
    <source>
        <dbReference type="Proteomes" id="UP000223606"/>
    </source>
</evidence>
<feature type="transmembrane region" description="Helical" evidence="2">
    <location>
        <begin position="403"/>
        <end position="419"/>
    </location>
</feature>
<protein>
    <submittedName>
        <fullName evidence="3">Oligosaccharyl transferase, archaeosortase A system-associated</fullName>
    </submittedName>
</protein>
<evidence type="ECO:0000256" key="2">
    <source>
        <dbReference type="SAM" id="Phobius"/>
    </source>
</evidence>
<evidence type="ECO:0000313" key="3">
    <source>
        <dbReference type="EMBL" id="SON54138.1"/>
    </source>
</evidence>
<dbReference type="GO" id="GO:0016740">
    <property type="term" value="F:transferase activity"/>
    <property type="evidence" value="ECO:0007669"/>
    <property type="project" value="UniProtKB-KW"/>
</dbReference>
<evidence type="ECO:0000256" key="1">
    <source>
        <dbReference type="SAM" id="MobiDB-lite"/>
    </source>
</evidence>
<dbReference type="RefSeq" id="WP_099554214.1">
    <property type="nucleotide sequence ID" value="NZ_LT960614.1"/>
</dbReference>
<keyword evidence="3" id="KW-0808">Transferase</keyword>
<feature type="transmembrane region" description="Helical" evidence="2">
    <location>
        <begin position="280"/>
        <end position="302"/>
    </location>
</feature>
<feature type="transmembrane region" description="Helical" evidence="2">
    <location>
        <begin position="374"/>
        <end position="394"/>
    </location>
</feature>
<accession>A0A2C9D1W4</accession>